<dbReference type="AlphaFoldDB" id="A0AAN4ZAY4"/>
<dbReference type="GO" id="GO:0008270">
    <property type="term" value="F:zinc ion binding"/>
    <property type="evidence" value="ECO:0007669"/>
    <property type="project" value="UniProtKB-KW"/>
</dbReference>
<dbReference type="InterPro" id="IPR036236">
    <property type="entry name" value="Znf_C2H2_sf"/>
</dbReference>
<dbReference type="PROSITE" id="PS50157">
    <property type="entry name" value="ZINC_FINGER_C2H2_2"/>
    <property type="match status" value="1"/>
</dbReference>
<dbReference type="EMBL" id="BTRK01000002">
    <property type="protein sequence ID" value="GMR36624.1"/>
    <property type="molecule type" value="Genomic_DNA"/>
</dbReference>
<dbReference type="Gene3D" id="3.30.160.60">
    <property type="entry name" value="Classic Zinc Finger"/>
    <property type="match status" value="1"/>
</dbReference>
<accession>A0AAN4ZAY4</accession>
<dbReference type="SUPFAM" id="SSF54695">
    <property type="entry name" value="POZ domain"/>
    <property type="match status" value="1"/>
</dbReference>
<proteinExistence type="predicted"/>
<evidence type="ECO:0000256" key="2">
    <source>
        <dbReference type="SAM" id="MobiDB-lite"/>
    </source>
</evidence>
<evidence type="ECO:0000256" key="1">
    <source>
        <dbReference type="PROSITE-ProRule" id="PRU00042"/>
    </source>
</evidence>
<dbReference type="InterPro" id="IPR000210">
    <property type="entry name" value="BTB/POZ_dom"/>
</dbReference>
<dbReference type="InterPro" id="IPR011333">
    <property type="entry name" value="SKP1/BTB/POZ_sf"/>
</dbReference>
<dbReference type="PANTHER" id="PTHR47022:SF1">
    <property type="entry name" value="BTB AND MATH DOMAIN-CONTAINING PROTEIN 36-RELATED"/>
    <property type="match status" value="1"/>
</dbReference>
<reference evidence="5" key="1">
    <citation type="submission" date="2022-10" db="EMBL/GenBank/DDBJ databases">
        <title>Genome assembly of Pristionchus species.</title>
        <authorList>
            <person name="Yoshida K."/>
            <person name="Sommer R.J."/>
        </authorList>
    </citation>
    <scope>NUCLEOTIDE SEQUENCE [LARGE SCALE GENOMIC DNA]</scope>
    <source>
        <strain evidence="5">RS5460</strain>
    </source>
</reference>
<dbReference type="Gene3D" id="3.30.710.10">
    <property type="entry name" value="Potassium Channel Kv1.1, Chain A"/>
    <property type="match status" value="1"/>
</dbReference>
<evidence type="ECO:0000313" key="5">
    <source>
        <dbReference type="Proteomes" id="UP001328107"/>
    </source>
</evidence>
<dbReference type="Pfam" id="PF00651">
    <property type="entry name" value="BTB"/>
    <property type="match status" value="1"/>
</dbReference>
<feature type="domain" description="C2H2-type" evidence="3">
    <location>
        <begin position="46"/>
        <end position="74"/>
    </location>
</feature>
<protein>
    <recommendedName>
        <fullName evidence="3">C2H2-type domain-containing protein</fullName>
    </recommendedName>
</protein>
<feature type="compositionally biased region" description="Basic and acidic residues" evidence="2">
    <location>
        <begin position="144"/>
        <end position="170"/>
    </location>
</feature>
<dbReference type="SUPFAM" id="SSF57667">
    <property type="entry name" value="beta-beta-alpha zinc fingers"/>
    <property type="match status" value="1"/>
</dbReference>
<feature type="compositionally biased region" description="Low complexity" evidence="2">
    <location>
        <begin position="132"/>
        <end position="142"/>
    </location>
</feature>
<feature type="compositionally biased region" description="Basic and acidic residues" evidence="2">
    <location>
        <begin position="110"/>
        <end position="119"/>
    </location>
</feature>
<feature type="region of interest" description="Disordered" evidence="2">
    <location>
        <begin position="95"/>
        <end position="170"/>
    </location>
</feature>
<keyword evidence="1" id="KW-0479">Metal-binding</keyword>
<evidence type="ECO:0000259" key="3">
    <source>
        <dbReference type="PROSITE" id="PS50157"/>
    </source>
</evidence>
<dbReference type="Proteomes" id="UP001328107">
    <property type="component" value="Unassembled WGS sequence"/>
</dbReference>
<keyword evidence="1" id="KW-0862">Zinc</keyword>
<comment type="caution">
    <text evidence="4">The sequence shown here is derived from an EMBL/GenBank/DDBJ whole genome shotgun (WGS) entry which is preliminary data.</text>
</comment>
<keyword evidence="1" id="KW-0863">Zinc-finger</keyword>
<name>A0AAN4ZAY4_9BILA</name>
<keyword evidence="5" id="KW-1185">Reference proteome</keyword>
<organism evidence="4 5">
    <name type="scientific">Pristionchus mayeri</name>
    <dbReference type="NCBI Taxonomy" id="1317129"/>
    <lineage>
        <taxon>Eukaryota</taxon>
        <taxon>Metazoa</taxon>
        <taxon>Ecdysozoa</taxon>
        <taxon>Nematoda</taxon>
        <taxon>Chromadorea</taxon>
        <taxon>Rhabditida</taxon>
        <taxon>Rhabditina</taxon>
        <taxon>Diplogasteromorpha</taxon>
        <taxon>Diplogasteroidea</taxon>
        <taxon>Neodiplogasteridae</taxon>
        <taxon>Pristionchus</taxon>
    </lineage>
</organism>
<evidence type="ECO:0000313" key="4">
    <source>
        <dbReference type="EMBL" id="GMR36624.1"/>
    </source>
</evidence>
<sequence>MKEEKGSIGVAPVTPAVAPVNANEETLNITSTTRIEKEAKIGSNQFECTVCYKTFSCRKNVRRHMMAIHKVAPPPGAPLNATPRPLSGNFNRATISRSSEESIDGDEKYEDGTEVKTEEMGEESAVPPPNVSQPVPQNIVPPETVKKENGVGSERDQVMGEKRKLPKNENRVERETPLDFGSPIANKKIRMDAIREEDRAVITAQSVRLCVSRIGAMRASPLLASLLSNTREISLDVSPSALQIMLLVYSDNSKLNVDNIVVVAEMALKLKVNQLKNLCEKFIMAELPRLSLMRAIRLTDMYKLVKVKDELFDSLSIEALRTMAANDDYRDMRPELKAELLDKFGEFL</sequence>
<dbReference type="InterPro" id="IPR013087">
    <property type="entry name" value="Znf_C2H2_type"/>
</dbReference>
<gene>
    <name evidence="4" type="ORF">PMAYCL1PPCAC_06819</name>
</gene>
<dbReference type="PROSITE" id="PS00028">
    <property type="entry name" value="ZINC_FINGER_C2H2_1"/>
    <property type="match status" value="1"/>
</dbReference>
<dbReference type="PANTHER" id="PTHR47022">
    <property type="entry name" value="BTB AND MATH DOMAIN-CONTAINING PROTEIN 36-RELATED"/>
    <property type="match status" value="1"/>
</dbReference>